<evidence type="ECO:0000313" key="4">
    <source>
        <dbReference type="Proteomes" id="UP001642487"/>
    </source>
</evidence>
<dbReference type="EMBL" id="OZ021742">
    <property type="protein sequence ID" value="CAK9327932.1"/>
    <property type="molecule type" value="Genomic_DNA"/>
</dbReference>
<reference evidence="3 4" key="1">
    <citation type="submission" date="2024-03" db="EMBL/GenBank/DDBJ databases">
        <authorList>
            <person name="Gkanogiannis A."/>
            <person name="Becerra Lopez-Lavalle L."/>
        </authorList>
    </citation>
    <scope>NUCLEOTIDE SEQUENCE [LARGE SCALE GENOMIC DNA]</scope>
</reference>
<keyword evidence="2" id="KW-0732">Signal</keyword>
<sequence>MLGRHLLLLPILFIYFFLFPIGAGDEDGAARSSNKRAAPAPVNDDERARAVEDDDNGVSTGRGWGQWHGVTEKISFGVQMGETQIEQIPRGGKEGLEVLFSGCFSN</sequence>
<name>A0ABP0Z575_9ROSI</name>
<accession>A0ABP0Z575</accession>
<feature type="region of interest" description="Disordered" evidence="1">
    <location>
        <begin position="27"/>
        <end position="66"/>
    </location>
</feature>
<dbReference type="Proteomes" id="UP001642487">
    <property type="component" value="Chromosome 8"/>
</dbReference>
<evidence type="ECO:0000256" key="2">
    <source>
        <dbReference type="SAM" id="SignalP"/>
    </source>
</evidence>
<protein>
    <submittedName>
        <fullName evidence="3">Uncharacterized protein</fullName>
    </submittedName>
</protein>
<organism evidence="3 4">
    <name type="scientific">Citrullus colocynthis</name>
    <name type="common">colocynth</name>
    <dbReference type="NCBI Taxonomy" id="252529"/>
    <lineage>
        <taxon>Eukaryota</taxon>
        <taxon>Viridiplantae</taxon>
        <taxon>Streptophyta</taxon>
        <taxon>Embryophyta</taxon>
        <taxon>Tracheophyta</taxon>
        <taxon>Spermatophyta</taxon>
        <taxon>Magnoliopsida</taxon>
        <taxon>eudicotyledons</taxon>
        <taxon>Gunneridae</taxon>
        <taxon>Pentapetalae</taxon>
        <taxon>rosids</taxon>
        <taxon>fabids</taxon>
        <taxon>Cucurbitales</taxon>
        <taxon>Cucurbitaceae</taxon>
        <taxon>Benincaseae</taxon>
        <taxon>Citrullus</taxon>
    </lineage>
</organism>
<proteinExistence type="predicted"/>
<evidence type="ECO:0000256" key="1">
    <source>
        <dbReference type="SAM" id="MobiDB-lite"/>
    </source>
</evidence>
<feature type="chain" id="PRO_5046101102" evidence="2">
    <location>
        <begin position="25"/>
        <end position="106"/>
    </location>
</feature>
<keyword evidence="4" id="KW-1185">Reference proteome</keyword>
<evidence type="ECO:0000313" key="3">
    <source>
        <dbReference type="EMBL" id="CAK9327932.1"/>
    </source>
</evidence>
<feature type="signal peptide" evidence="2">
    <location>
        <begin position="1"/>
        <end position="24"/>
    </location>
</feature>
<gene>
    <name evidence="3" type="ORF">CITCOLO1_LOCUS20329</name>
</gene>